<dbReference type="PANTHER" id="PTHR10039:SF5">
    <property type="entry name" value="NACHT DOMAIN-CONTAINING PROTEIN"/>
    <property type="match status" value="1"/>
</dbReference>
<proteinExistence type="predicted"/>
<name>A0A9Q9AJ98_9PEZI</name>
<dbReference type="InterPro" id="IPR056884">
    <property type="entry name" value="NPHP3-like_N"/>
</dbReference>
<dbReference type="PANTHER" id="PTHR10039">
    <property type="entry name" value="AMELOGENIN"/>
    <property type="match status" value="1"/>
</dbReference>
<evidence type="ECO:0000313" key="3">
    <source>
        <dbReference type="EMBL" id="USW50374.1"/>
    </source>
</evidence>
<sequence length="365" mass="40132">MAAQHIGDNTWGDNHITRLDNLRIGHQYGGTVNHYHGASIELGAEEEGNYDRIRKAIYQTDPIVDRANLIRSKGIRTTGTCRWILENETYLRWFRGEFRVLCVTGGPGKGKTMLADFLVEEMNRNEAVLSYFFCSSSDAMHDNLISILRGLIWQMLLRYPEVCRSVSSYFTAVESTAATVFSADALWNILTTISESCQATVMTCLIDGLDECESETQATLSSLLAATCPAFGPFTHIKLDPDNDSQTNKDIVSYIDEKVAELAQVVYLGAVTQSKLRTDLAERAGGHCTVGWVRSVRAEETAHKVTDVGDHVADAAWSAGVLRAHAEAHTKLAEIAMCQDLTLGDSGTRGSDGRRFGGYSNTDFG</sequence>
<evidence type="ECO:0000313" key="4">
    <source>
        <dbReference type="Proteomes" id="UP001056384"/>
    </source>
</evidence>
<evidence type="ECO:0000256" key="1">
    <source>
        <dbReference type="ARBA" id="ARBA00022737"/>
    </source>
</evidence>
<dbReference type="Gene3D" id="3.40.50.300">
    <property type="entry name" value="P-loop containing nucleotide triphosphate hydrolases"/>
    <property type="match status" value="1"/>
</dbReference>
<reference evidence="3" key="1">
    <citation type="submission" date="2022-06" db="EMBL/GenBank/DDBJ databases">
        <title>Complete genome sequences of two strains of the flax pathogen Septoria linicola.</title>
        <authorList>
            <person name="Lapalu N."/>
            <person name="Simon A."/>
            <person name="Demenou B."/>
            <person name="Paumier D."/>
            <person name="Guillot M.-P."/>
            <person name="Gout L."/>
            <person name="Valade R."/>
        </authorList>
    </citation>
    <scope>NUCLEOTIDE SEQUENCE</scope>
    <source>
        <strain evidence="3">SE15195</strain>
    </source>
</reference>
<dbReference type="Pfam" id="PF24883">
    <property type="entry name" value="NPHP3_N"/>
    <property type="match status" value="1"/>
</dbReference>
<organism evidence="3 4">
    <name type="scientific">Septoria linicola</name>
    <dbReference type="NCBI Taxonomy" id="215465"/>
    <lineage>
        <taxon>Eukaryota</taxon>
        <taxon>Fungi</taxon>
        <taxon>Dikarya</taxon>
        <taxon>Ascomycota</taxon>
        <taxon>Pezizomycotina</taxon>
        <taxon>Dothideomycetes</taxon>
        <taxon>Dothideomycetidae</taxon>
        <taxon>Mycosphaerellales</taxon>
        <taxon>Mycosphaerellaceae</taxon>
        <taxon>Septoria</taxon>
    </lineage>
</organism>
<dbReference type="EMBL" id="CP099419">
    <property type="protein sequence ID" value="USW50374.1"/>
    <property type="molecule type" value="Genomic_DNA"/>
</dbReference>
<dbReference type="InterPro" id="IPR027417">
    <property type="entry name" value="P-loop_NTPase"/>
</dbReference>
<protein>
    <submittedName>
        <fullName evidence="3">NACHT nucleoside triphosphatase, P-loop containing nucleoside triphosphate hydrolase</fullName>
    </submittedName>
</protein>
<evidence type="ECO:0000259" key="2">
    <source>
        <dbReference type="Pfam" id="PF24883"/>
    </source>
</evidence>
<keyword evidence="3" id="KW-0378">Hydrolase</keyword>
<dbReference type="Proteomes" id="UP001056384">
    <property type="component" value="Chromosome 2"/>
</dbReference>
<accession>A0A9Q9AJ98</accession>
<dbReference type="GO" id="GO:0016787">
    <property type="term" value="F:hydrolase activity"/>
    <property type="evidence" value="ECO:0007669"/>
    <property type="project" value="UniProtKB-KW"/>
</dbReference>
<keyword evidence="4" id="KW-1185">Reference proteome</keyword>
<dbReference type="AlphaFoldDB" id="A0A9Q9AJ98"/>
<dbReference type="SUPFAM" id="SSF52540">
    <property type="entry name" value="P-loop containing nucleoside triphosphate hydrolases"/>
    <property type="match status" value="1"/>
</dbReference>
<gene>
    <name evidence="3" type="ORF">Slin15195_G036930</name>
</gene>
<feature type="domain" description="Nephrocystin 3-like N-terminal" evidence="2">
    <location>
        <begin position="79"/>
        <end position="225"/>
    </location>
</feature>
<keyword evidence="1" id="KW-0677">Repeat</keyword>